<dbReference type="InterPro" id="IPR050121">
    <property type="entry name" value="Cytochrome_P450_monoxygenase"/>
</dbReference>
<dbReference type="GO" id="GO:0020037">
    <property type="term" value="F:heme binding"/>
    <property type="evidence" value="ECO:0007669"/>
    <property type="project" value="InterPro"/>
</dbReference>
<keyword evidence="5 7" id="KW-0503">Monooxygenase</keyword>
<protein>
    <submittedName>
        <fullName evidence="7">Cytochrome P450 monooxygenase</fullName>
    </submittedName>
</protein>
<dbReference type="PRINTS" id="PR00463">
    <property type="entry name" value="EP450I"/>
</dbReference>
<dbReference type="InterPro" id="IPR036396">
    <property type="entry name" value="Cyt_P450_sf"/>
</dbReference>
<dbReference type="PROSITE" id="PS00086">
    <property type="entry name" value="CYTOCHROME_P450"/>
    <property type="match status" value="1"/>
</dbReference>
<dbReference type="GO" id="GO:0004497">
    <property type="term" value="F:monooxygenase activity"/>
    <property type="evidence" value="ECO:0007669"/>
    <property type="project" value="UniProtKB-KW"/>
</dbReference>
<name>A0A6A6IGI2_9PLEO</name>
<dbReference type="InterPro" id="IPR001128">
    <property type="entry name" value="Cyt_P450"/>
</dbReference>
<keyword evidence="2 4" id="KW-0479">Metal-binding</keyword>
<sequence length="516" mass="58453">MTLLDGVISEKPTLFYAAVLLAVAYPLYSIVYGLFFSPLSKIPGPWLTRISSIPEANALKEQRRTQWVNSLFEQNPGAVAVRTGPKSVSFNHPDAIKAIYGHGKGHEEFGKSSWYDAFSTTGESLFSTRSKKRHAMKRRMVAHGFSAQSLQSFEPYVDLTMAKFLKKMDKFARTQEPFDIYFWFELFTMDVMGELALGSNFGVLEAGKPARYSTLVEQSQRFGNLSGMLPFGKASVRVLSWVPMPYVQRLWKARVEYLDYARQALEKRFQEDRKQVLPSGKPRQDIMQRFIEARDPETGRQMDFDELRAETSSLMVAGASTGSVTMNWMTYYLCKNPEIKTRIVQDLEAMFPDNRDGANPLPYTRLNNLRLLEHAEIECLRLHPPIGYAMPRDTPRQGAEICGLYIPGGVAVGVPAATIGRNAAVFARPSAWDPDRWADDAADLATMKLCFLGFGYGSRQCIGRNVANQFVIKMIASLLLRYEVELEDPGLVLGTREFTIQKPDRKYRVRIRPRKV</sequence>
<keyword evidence="3 4" id="KW-0408">Iron</keyword>
<dbReference type="GO" id="GO:0005506">
    <property type="term" value="F:iron ion binding"/>
    <property type="evidence" value="ECO:0007669"/>
    <property type="project" value="InterPro"/>
</dbReference>
<evidence type="ECO:0000256" key="5">
    <source>
        <dbReference type="RuleBase" id="RU000461"/>
    </source>
</evidence>
<organism evidence="7 8">
    <name type="scientific">Trematosphaeria pertusa</name>
    <dbReference type="NCBI Taxonomy" id="390896"/>
    <lineage>
        <taxon>Eukaryota</taxon>
        <taxon>Fungi</taxon>
        <taxon>Dikarya</taxon>
        <taxon>Ascomycota</taxon>
        <taxon>Pezizomycotina</taxon>
        <taxon>Dothideomycetes</taxon>
        <taxon>Pleosporomycetidae</taxon>
        <taxon>Pleosporales</taxon>
        <taxon>Massarineae</taxon>
        <taxon>Trematosphaeriaceae</taxon>
        <taxon>Trematosphaeria</taxon>
    </lineage>
</organism>
<dbReference type="PANTHER" id="PTHR24305">
    <property type="entry name" value="CYTOCHROME P450"/>
    <property type="match status" value="1"/>
</dbReference>
<dbReference type="PANTHER" id="PTHR24305:SF108">
    <property type="entry name" value="P450, PUTATIVE (EUROFUNG)-RELATED"/>
    <property type="match status" value="1"/>
</dbReference>
<evidence type="ECO:0000256" key="3">
    <source>
        <dbReference type="ARBA" id="ARBA00023004"/>
    </source>
</evidence>
<evidence type="ECO:0000256" key="4">
    <source>
        <dbReference type="PIRSR" id="PIRSR602401-1"/>
    </source>
</evidence>
<reference evidence="7" key="1">
    <citation type="journal article" date="2020" name="Stud. Mycol.">
        <title>101 Dothideomycetes genomes: a test case for predicting lifestyles and emergence of pathogens.</title>
        <authorList>
            <person name="Haridas S."/>
            <person name="Albert R."/>
            <person name="Binder M."/>
            <person name="Bloem J."/>
            <person name="Labutti K."/>
            <person name="Salamov A."/>
            <person name="Andreopoulos B."/>
            <person name="Baker S."/>
            <person name="Barry K."/>
            <person name="Bills G."/>
            <person name="Bluhm B."/>
            <person name="Cannon C."/>
            <person name="Castanera R."/>
            <person name="Culley D."/>
            <person name="Daum C."/>
            <person name="Ezra D."/>
            <person name="Gonzalez J."/>
            <person name="Henrissat B."/>
            <person name="Kuo A."/>
            <person name="Liang C."/>
            <person name="Lipzen A."/>
            <person name="Lutzoni F."/>
            <person name="Magnuson J."/>
            <person name="Mondo S."/>
            <person name="Nolan M."/>
            <person name="Ohm R."/>
            <person name="Pangilinan J."/>
            <person name="Park H.-J."/>
            <person name="Ramirez L."/>
            <person name="Alfaro M."/>
            <person name="Sun H."/>
            <person name="Tritt A."/>
            <person name="Yoshinaga Y."/>
            <person name="Zwiers L.-H."/>
            <person name="Turgeon B."/>
            <person name="Goodwin S."/>
            <person name="Spatafora J."/>
            <person name="Crous P."/>
            <person name="Grigoriev I."/>
        </authorList>
    </citation>
    <scope>NUCLEOTIDE SEQUENCE</scope>
    <source>
        <strain evidence="7">CBS 122368</strain>
    </source>
</reference>
<gene>
    <name evidence="7" type="ORF">BU26DRAFT_315963</name>
</gene>
<dbReference type="GO" id="GO:0016705">
    <property type="term" value="F:oxidoreductase activity, acting on paired donors, with incorporation or reduction of molecular oxygen"/>
    <property type="evidence" value="ECO:0007669"/>
    <property type="project" value="InterPro"/>
</dbReference>
<dbReference type="InterPro" id="IPR017972">
    <property type="entry name" value="Cyt_P450_CS"/>
</dbReference>
<dbReference type="GeneID" id="54575312"/>
<dbReference type="OrthoDB" id="1470350at2759"/>
<evidence type="ECO:0000313" key="7">
    <source>
        <dbReference type="EMBL" id="KAF2249297.1"/>
    </source>
</evidence>
<comment type="similarity">
    <text evidence="5">Belongs to the cytochrome P450 family.</text>
</comment>
<keyword evidence="6" id="KW-0812">Transmembrane</keyword>
<keyword evidence="8" id="KW-1185">Reference proteome</keyword>
<dbReference type="AlphaFoldDB" id="A0A6A6IGI2"/>
<dbReference type="InterPro" id="IPR002401">
    <property type="entry name" value="Cyt_P450_E_grp-I"/>
</dbReference>
<dbReference type="Proteomes" id="UP000800094">
    <property type="component" value="Unassembled WGS sequence"/>
</dbReference>
<evidence type="ECO:0000256" key="2">
    <source>
        <dbReference type="ARBA" id="ARBA00022723"/>
    </source>
</evidence>
<keyword evidence="5" id="KW-0560">Oxidoreductase</keyword>
<dbReference type="SUPFAM" id="SSF48264">
    <property type="entry name" value="Cytochrome P450"/>
    <property type="match status" value="1"/>
</dbReference>
<keyword evidence="6" id="KW-1133">Transmembrane helix</keyword>
<evidence type="ECO:0000256" key="1">
    <source>
        <dbReference type="ARBA" id="ARBA00001971"/>
    </source>
</evidence>
<evidence type="ECO:0000256" key="6">
    <source>
        <dbReference type="SAM" id="Phobius"/>
    </source>
</evidence>
<accession>A0A6A6IGI2</accession>
<feature type="transmembrane region" description="Helical" evidence="6">
    <location>
        <begin position="14"/>
        <end position="35"/>
    </location>
</feature>
<proteinExistence type="inferred from homology"/>
<dbReference type="EMBL" id="ML987195">
    <property type="protein sequence ID" value="KAF2249297.1"/>
    <property type="molecule type" value="Genomic_DNA"/>
</dbReference>
<evidence type="ECO:0000313" key="8">
    <source>
        <dbReference type="Proteomes" id="UP000800094"/>
    </source>
</evidence>
<keyword evidence="6" id="KW-0472">Membrane</keyword>
<feature type="binding site" description="axial binding residue" evidence="4">
    <location>
        <position position="461"/>
    </location>
    <ligand>
        <name>heme</name>
        <dbReference type="ChEBI" id="CHEBI:30413"/>
    </ligand>
    <ligandPart>
        <name>Fe</name>
        <dbReference type="ChEBI" id="CHEBI:18248"/>
    </ligandPart>
</feature>
<keyword evidence="4 5" id="KW-0349">Heme</keyword>
<dbReference type="Gene3D" id="1.10.630.10">
    <property type="entry name" value="Cytochrome P450"/>
    <property type="match status" value="1"/>
</dbReference>
<comment type="cofactor">
    <cofactor evidence="1 4">
        <name>heme</name>
        <dbReference type="ChEBI" id="CHEBI:30413"/>
    </cofactor>
</comment>
<dbReference type="RefSeq" id="XP_033684301.1">
    <property type="nucleotide sequence ID" value="XM_033821982.1"/>
</dbReference>
<dbReference type="Pfam" id="PF00067">
    <property type="entry name" value="p450"/>
    <property type="match status" value="1"/>
</dbReference>